<feature type="region of interest" description="Disordered" evidence="1">
    <location>
        <begin position="1"/>
        <end position="61"/>
    </location>
</feature>
<evidence type="ECO:0000313" key="3">
    <source>
        <dbReference type="Proteomes" id="UP000824890"/>
    </source>
</evidence>
<comment type="caution">
    <text evidence="2">The sequence shown here is derived from an EMBL/GenBank/DDBJ whole genome shotgun (WGS) entry which is preliminary data.</text>
</comment>
<dbReference type="Proteomes" id="UP000824890">
    <property type="component" value="Unassembled WGS sequence"/>
</dbReference>
<feature type="region of interest" description="Disordered" evidence="1">
    <location>
        <begin position="124"/>
        <end position="145"/>
    </location>
</feature>
<organism evidence="2 3">
    <name type="scientific">Brassica napus</name>
    <name type="common">Rape</name>
    <dbReference type="NCBI Taxonomy" id="3708"/>
    <lineage>
        <taxon>Eukaryota</taxon>
        <taxon>Viridiplantae</taxon>
        <taxon>Streptophyta</taxon>
        <taxon>Embryophyta</taxon>
        <taxon>Tracheophyta</taxon>
        <taxon>Spermatophyta</taxon>
        <taxon>Magnoliopsida</taxon>
        <taxon>eudicotyledons</taxon>
        <taxon>Gunneridae</taxon>
        <taxon>Pentapetalae</taxon>
        <taxon>rosids</taxon>
        <taxon>malvids</taxon>
        <taxon>Brassicales</taxon>
        <taxon>Brassicaceae</taxon>
        <taxon>Brassiceae</taxon>
        <taxon>Brassica</taxon>
    </lineage>
</organism>
<feature type="compositionally biased region" description="Basic residues" evidence="1">
    <location>
        <begin position="1"/>
        <end position="13"/>
    </location>
</feature>
<feature type="region of interest" description="Disordered" evidence="1">
    <location>
        <begin position="74"/>
        <end position="99"/>
    </location>
</feature>
<sequence length="145" mass="16887">EKNRKTWRSRRDRLVRLGQDPTSEIPFTGNREITKIDDPTRPTTSSSRSIINQTIESSTTTEQDFFSCFAPQRCSPRPTSSSFLVKKKNSKKKVNGHGQLSLRLDRDEILLLRISRRSSQVSPPIYLRHKFKPRSRNDSSSRRQR</sequence>
<keyword evidence="3" id="KW-1185">Reference proteome</keyword>
<dbReference type="EMBL" id="JAGKQM010000017">
    <property type="protein sequence ID" value="KAH0871525.1"/>
    <property type="molecule type" value="Genomic_DNA"/>
</dbReference>
<feature type="compositionally biased region" description="Polar residues" evidence="1">
    <location>
        <begin position="52"/>
        <end position="61"/>
    </location>
</feature>
<gene>
    <name evidence="2" type="ORF">HID58_078547</name>
</gene>
<feature type="non-terminal residue" evidence="2">
    <location>
        <position position="1"/>
    </location>
</feature>
<feature type="compositionally biased region" description="Low complexity" evidence="1">
    <location>
        <begin position="41"/>
        <end position="51"/>
    </location>
</feature>
<feature type="compositionally biased region" description="Basic residues" evidence="1">
    <location>
        <begin position="85"/>
        <end position="95"/>
    </location>
</feature>
<name>A0ABQ7YUB5_BRANA</name>
<feature type="compositionally biased region" description="Basic and acidic residues" evidence="1">
    <location>
        <begin position="135"/>
        <end position="145"/>
    </location>
</feature>
<evidence type="ECO:0000256" key="1">
    <source>
        <dbReference type="SAM" id="MobiDB-lite"/>
    </source>
</evidence>
<protein>
    <submittedName>
        <fullName evidence="2">Uncharacterized protein</fullName>
    </submittedName>
</protein>
<evidence type="ECO:0000313" key="2">
    <source>
        <dbReference type="EMBL" id="KAH0871525.1"/>
    </source>
</evidence>
<proteinExistence type="predicted"/>
<accession>A0ABQ7YUB5</accession>
<reference evidence="2 3" key="1">
    <citation type="submission" date="2021-05" db="EMBL/GenBank/DDBJ databases">
        <title>Genome Assembly of Synthetic Allotetraploid Brassica napus Reveals Homoeologous Exchanges between Subgenomes.</title>
        <authorList>
            <person name="Davis J.T."/>
        </authorList>
    </citation>
    <scope>NUCLEOTIDE SEQUENCE [LARGE SCALE GENOMIC DNA]</scope>
    <source>
        <strain evidence="3">cv. Da-Ae</strain>
        <tissue evidence="2">Seedling</tissue>
    </source>
</reference>